<evidence type="ECO:0000313" key="1">
    <source>
        <dbReference type="EMBL" id="JAH16121.1"/>
    </source>
</evidence>
<accession>A0A0E9QGV8</accession>
<organism evidence="1">
    <name type="scientific">Anguilla anguilla</name>
    <name type="common">European freshwater eel</name>
    <name type="synonym">Muraena anguilla</name>
    <dbReference type="NCBI Taxonomy" id="7936"/>
    <lineage>
        <taxon>Eukaryota</taxon>
        <taxon>Metazoa</taxon>
        <taxon>Chordata</taxon>
        <taxon>Craniata</taxon>
        <taxon>Vertebrata</taxon>
        <taxon>Euteleostomi</taxon>
        <taxon>Actinopterygii</taxon>
        <taxon>Neopterygii</taxon>
        <taxon>Teleostei</taxon>
        <taxon>Anguilliformes</taxon>
        <taxon>Anguillidae</taxon>
        <taxon>Anguilla</taxon>
    </lineage>
</organism>
<reference evidence="1" key="2">
    <citation type="journal article" date="2015" name="Fish Shellfish Immunol.">
        <title>Early steps in the European eel (Anguilla anguilla)-Vibrio vulnificus interaction in the gills: Role of the RtxA13 toxin.</title>
        <authorList>
            <person name="Callol A."/>
            <person name="Pajuelo D."/>
            <person name="Ebbesson L."/>
            <person name="Teles M."/>
            <person name="MacKenzie S."/>
            <person name="Amaro C."/>
        </authorList>
    </citation>
    <scope>NUCLEOTIDE SEQUENCE</scope>
</reference>
<protein>
    <submittedName>
        <fullName evidence="1">Uncharacterized protein</fullName>
    </submittedName>
</protein>
<reference evidence="1" key="1">
    <citation type="submission" date="2014-11" db="EMBL/GenBank/DDBJ databases">
        <authorList>
            <person name="Amaro Gonzalez C."/>
        </authorList>
    </citation>
    <scope>NUCLEOTIDE SEQUENCE</scope>
</reference>
<proteinExistence type="predicted"/>
<name>A0A0E9QGV8_ANGAN</name>
<sequence length="9" mass="999">MQGPRLKLG</sequence>
<dbReference type="EMBL" id="GBXM01092456">
    <property type="protein sequence ID" value="JAH16121.1"/>
    <property type="molecule type" value="Transcribed_RNA"/>
</dbReference>